<feature type="domain" description="DUF6443" evidence="2">
    <location>
        <begin position="32"/>
        <end position="144"/>
    </location>
</feature>
<dbReference type="InterPro" id="IPR022385">
    <property type="entry name" value="Rhs_assc_core"/>
</dbReference>
<dbReference type="EMBL" id="LMAI01000010">
    <property type="protein sequence ID" value="KUJ54766.1"/>
    <property type="molecule type" value="Genomic_DNA"/>
</dbReference>
<gene>
    <name evidence="3" type="ORF">AR686_14335</name>
</gene>
<dbReference type="InterPro" id="IPR050708">
    <property type="entry name" value="T6SS_VgrG/RHS"/>
</dbReference>
<dbReference type="Pfam" id="PF20041">
    <property type="entry name" value="DUF6443"/>
    <property type="match status" value="1"/>
</dbReference>
<feature type="signal peptide" evidence="1">
    <location>
        <begin position="1"/>
        <end position="18"/>
    </location>
</feature>
<dbReference type="InterPro" id="IPR045619">
    <property type="entry name" value="DUF6443"/>
</dbReference>
<dbReference type="Proteomes" id="UP000054388">
    <property type="component" value="Unassembled WGS sequence"/>
</dbReference>
<accession>A0A124F2H5</accession>
<dbReference type="PANTHER" id="PTHR32305">
    <property type="match status" value="1"/>
</dbReference>
<proteinExistence type="predicted"/>
<evidence type="ECO:0000256" key="1">
    <source>
        <dbReference type="SAM" id="SignalP"/>
    </source>
</evidence>
<dbReference type="NCBIfam" id="TIGR03696">
    <property type="entry name" value="Rhs_assc_core"/>
    <property type="match status" value="1"/>
</dbReference>
<reference evidence="3 4" key="1">
    <citation type="submission" date="2015-10" db="EMBL/GenBank/DDBJ databases">
        <title>Genome sequence of Chryseobacterium greenlandense.</title>
        <authorList>
            <person name="Newman J."/>
            <person name="Fischer K."/>
            <person name="Miller J."/>
        </authorList>
    </citation>
    <scope>NUCLEOTIDE SEQUENCE [LARGE SCALE GENOMIC DNA]</scope>
    <source>
        <strain evidence="3 4">UMB34</strain>
    </source>
</reference>
<comment type="caution">
    <text evidence="3">The sequence shown here is derived from an EMBL/GenBank/DDBJ whole genome shotgun (WGS) entry which is preliminary data.</text>
</comment>
<keyword evidence="1" id="KW-0732">Signal</keyword>
<name>A0A124F2H5_9FLAO</name>
<dbReference type="PANTHER" id="PTHR32305:SF15">
    <property type="entry name" value="PROTEIN RHSA-RELATED"/>
    <property type="match status" value="1"/>
</dbReference>
<dbReference type="Gene3D" id="2.180.10.10">
    <property type="entry name" value="RHS repeat-associated core"/>
    <property type="match status" value="1"/>
</dbReference>
<evidence type="ECO:0000313" key="3">
    <source>
        <dbReference type="EMBL" id="KUJ54766.1"/>
    </source>
</evidence>
<organism evidence="3 4">
    <name type="scientific">Chryseobacterium aquaticum subsp. greenlandense</name>
    <dbReference type="NCBI Taxonomy" id="345663"/>
    <lineage>
        <taxon>Bacteria</taxon>
        <taxon>Pseudomonadati</taxon>
        <taxon>Bacteroidota</taxon>
        <taxon>Flavobacteriia</taxon>
        <taxon>Flavobacteriales</taxon>
        <taxon>Weeksellaceae</taxon>
        <taxon>Chryseobacterium group</taxon>
        <taxon>Chryseobacterium</taxon>
    </lineage>
</organism>
<evidence type="ECO:0000259" key="2">
    <source>
        <dbReference type="Pfam" id="PF20041"/>
    </source>
</evidence>
<evidence type="ECO:0000313" key="4">
    <source>
        <dbReference type="Proteomes" id="UP000054388"/>
    </source>
</evidence>
<sequence length="1222" mass="136206">MKKLLFILPLLLSGFAYAQTTLPATENYIYEKNCLTEDCSKKIESVQYFDGLGRAKQSISIKATPTGKDIALPLEYDTYGRQVKSYLPVPQSGTQNGGLYTDPLANATTVYGNEKIYTEKVLEASPLGRIEQQKQIGNAWAAHPVQFSHSANSSADAVKKYTVSTTWLEGRTNSELSVSGTYAAGILYKSTVTDEDGNVTTAFKNKKGQTILTRKNDGTQNVDTYYVYNEYNQLAYTLPPLASNAASLSTTLLDNLCYQYRYDGWNRLVEKKIPGKGWEYMVYDKQDRLVLAQDANLRTTTNNFATKGWMFTKYDSFGRVVYTGFFSNTASRAAMQTALNSMNANPGNNEVRSTTSFALNGMDVYYTKNAFPTGSMKVLSVNYYDTYPSYSFNPAFPSTVMGKSIISDNSTANAVSTKGLPVMGFVKNIEDDNWTKNYSYYDTKGRMIGTYSINHLGGYTKTESDLDFAGLAKMTKAYHKRLNTDSEKIITQTYEYDQQNRLLVHKHKIDNNTEEILAQNEYNELSQLKTKKVGGSNAAAPLQSIDYQYNIRGWMTQINDPQNLGNDLFGYKIKYNQVEGLQTPDASDTSLQVVPKYNGNIAEVDWKTAATSNESLKRYGYVYDSMNRLSAGFYQNDTNPSLREYYEKATYDLNGNVKTMKRTAQRMGPTAMLIDNLSYQYENTNVSNRLQKISETVTTSQGYPYKASPTDIGYDDNGNMTSYQDKGISSIQYNYLNLPKQITQNANVTNYTYRADGVKLKRLFGTVQTDYLDGFQYQYTQPSEDESGTMTSAQMKLRIIPTSEGYYDALRNMYFYNYTDHLGNVRLSYSDADGNGVVTGDIVVNECSGGYCNNYIITGEIEGVTNYYPFGMLLENHNYQATNSNTYKYKYNAKELQETGLYDYGWRQYMPDIGRWNGIDQLAESYMPTSTYAYVANNPVLRFDVDGRWFNEDGTIDTSGHTPGFVSGHQYLNSFLGANNSNSGGGGMSPDLFNKMFSLGGDWYNTGYGFESADHISLGYNGSYQSLNTLLDKYINIPEIVLTGSSSGWGSQAQGAFNSFMNNWYGNGGKANWFIGATGVGVDNFTQRFYIGTARRNAPVRFLGQNYYGNGRTFIKAAPIAGAIGKFSLGLGVAMDGIGVYNYYYNTGSKNKVHPAKAGLNTTMAAYGLTGAGTIPSLLYFGVDAFYPGGWEGYGNDYQSIQSENAAIVPGFITAPYGSQKF</sequence>
<dbReference type="RefSeq" id="WP_059137405.1">
    <property type="nucleotide sequence ID" value="NZ_LMAI01000010.1"/>
</dbReference>
<feature type="chain" id="PRO_5007171512" description="DUF6443 domain-containing protein" evidence="1">
    <location>
        <begin position="19"/>
        <end position="1222"/>
    </location>
</feature>
<protein>
    <recommendedName>
        <fullName evidence="2">DUF6443 domain-containing protein</fullName>
    </recommendedName>
</protein>
<dbReference type="AlphaFoldDB" id="A0A124F2H5"/>